<dbReference type="InterPro" id="IPR001387">
    <property type="entry name" value="Cro/C1-type_HTH"/>
</dbReference>
<protein>
    <submittedName>
        <fullName evidence="2">Helix-turn-helix domain-containing protein</fullName>
    </submittedName>
</protein>
<dbReference type="InterPro" id="IPR010982">
    <property type="entry name" value="Lambda_DNA-bd_dom_sf"/>
</dbReference>
<evidence type="ECO:0000259" key="1">
    <source>
        <dbReference type="PROSITE" id="PS50943"/>
    </source>
</evidence>
<reference evidence="3" key="1">
    <citation type="journal article" date="2019" name="Int. J. Syst. Evol. Microbiol.">
        <title>The Global Catalogue of Microorganisms (GCM) 10K type strain sequencing project: providing services to taxonomists for standard genome sequencing and annotation.</title>
        <authorList>
            <consortium name="The Broad Institute Genomics Platform"/>
            <consortium name="The Broad Institute Genome Sequencing Center for Infectious Disease"/>
            <person name="Wu L."/>
            <person name="Ma J."/>
        </authorList>
    </citation>
    <scope>NUCLEOTIDE SEQUENCE [LARGE SCALE GENOMIC DNA]</scope>
    <source>
        <strain evidence="3">CGMCC 4.7132</strain>
    </source>
</reference>
<accession>A0ABV9CMH1</accession>
<gene>
    <name evidence="2" type="ORF">ACFO60_26330</name>
</gene>
<name>A0ABV9CMH1_9ACTN</name>
<feature type="domain" description="HTH cro/C1-type" evidence="1">
    <location>
        <begin position="17"/>
        <end position="72"/>
    </location>
</feature>
<dbReference type="Pfam" id="PF19054">
    <property type="entry name" value="DUF5753"/>
    <property type="match status" value="1"/>
</dbReference>
<dbReference type="Proteomes" id="UP001596004">
    <property type="component" value="Unassembled WGS sequence"/>
</dbReference>
<dbReference type="Pfam" id="PF13560">
    <property type="entry name" value="HTH_31"/>
    <property type="match status" value="1"/>
</dbReference>
<proteinExistence type="predicted"/>
<evidence type="ECO:0000313" key="2">
    <source>
        <dbReference type="EMBL" id="MFC4534291.1"/>
    </source>
</evidence>
<dbReference type="PROSITE" id="PS50943">
    <property type="entry name" value="HTH_CROC1"/>
    <property type="match status" value="1"/>
</dbReference>
<dbReference type="SMART" id="SM00530">
    <property type="entry name" value="HTH_XRE"/>
    <property type="match status" value="1"/>
</dbReference>
<dbReference type="InterPro" id="IPR043917">
    <property type="entry name" value="DUF5753"/>
</dbReference>
<dbReference type="CDD" id="cd00093">
    <property type="entry name" value="HTH_XRE"/>
    <property type="match status" value="1"/>
</dbReference>
<dbReference type="SUPFAM" id="SSF47413">
    <property type="entry name" value="lambda repressor-like DNA-binding domains"/>
    <property type="match status" value="1"/>
</dbReference>
<keyword evidence="3" id="KW-1185">Reference proteome</keyword>
<comment type="caution">
    <text evidence="2">The sequence shown here is derived from an EMBL/GenBank/DDBJ whole genome shotgun (WGS) entry which is preliminary data.</text>
</comment>
<organism evidence="2 3">
    <name type="scientific">Sphaerisporangium dianthi</name>
    <dbReference type="NCBI Taxonomy" id="1436120"/>
    <lineage>
        <taxon>Bacteria</taxon>
        <taxon>Bacillati</taxon>
        <taxon>Actinomycetota</taxon>
        <taxon>Actinomycetes</taxon>
        <taxon>Streptosporangiales</taxon>
        <taxon>Streptosporangiaceae</taxon>
        <taxon>Sphaerisporangium</taxon>
    </lineage>
</organism>
<evidence type="ECO:0000313" key="3">
    <source>
        <dbReference type="Proteomes" id="UP001596004"/>
    </source>
</evidence>
<sequence>MTIQSPTVKRRQLSAALRQLREASGLTSTEAAKRLEWTPSKLTRIERNEWKLPNVHDIRLLLDLYGVNDQHQREAFLTLARESRQRGWWADYKDVFRSNLPAFEAGASVIRTYEVALIPGLLQTPAYTAAVFRGGQVLDETVVNRHVEARIARQKILSREEPPSLLAIIDEAALLKAIGGREVMHAQLRHLIEMASRPNITIQVIPNAVGAHPALTGGPFVILDFPSDPSLVYMATATDSLWLERPEEYQRYSLIFTYVSTSALCAEESTQLIAALMDQKTR</sequence>
<dbReference type="RefSeq" id="WP_380844638.1">
    <property type="nucleotide sequence ID" value="NZ_JBHSFP010000021.1"/>
</dbReference>
<dbReference type="EMBL" id="JBHSFP010000021">
    <property type="protein sequence ID" value="MFC4534291.1"/>
    <property type="molecule type" value="Genomic_DNA"/>
</dbReference>
<dbReference type="Gene3D" id="1.10.260.40">
    <property type="entry name" value="lambda repressor-like DNA-binding domains"/>
    <property type="match status" value="1"/>
</dbReference>